<protein>
    <submittedName>
        <fullName evidence="3">Pilus assembly protein</fullName>
    </submittedName>
</protein>
<dbReference type="InterPro" id="IPR012495">
    <property type="entry name" value="TadE-like_dom"/>
</dbReference>
<accession>A0A6N9HHI4</accession>
<feature type="transmembrane region" description="Helical" evidence="1">
    <location>
        <begin position="12"/>
        <end position="32"/>
    </location>
</feature>
<sequence>MAHRPTTKQSGAALIEFALVAVILVVLLAGIFELGRAFWFYDALSKATRDGARAMSVAKVATINSAGVPAAKTVVANAAIAAGMNTFNSSYVTVTCLDTSYNDTTCTDGMTTLGGVRVEITGYSVSIGQTVPLIGNAVRVINLTPRTTMRHML</sequence>
<feature type="domain" description="TadE-like" evidence="2">
    <location>
        <begin position="11"/>
        <end position="53"/>
    </location>
</feature>
<dbReference type="EMBL" id="WWCJ01000008">
    <property type="protein sequence ID" value="MYN03068.1"/>
    <property type="molecule type" value="Genomic_DNA"/>
</dbReference>
<organism evidence="3 4">
    <name type="scientific">Pseudoduganella guangdongensis</name>
    <dbReference type="NCBI Taxonomy" id="2692179"/>
    <lineage>
        <taxon>Bacteria</taxon>
        <taxon>Pseudomonadati</taxon>
        <taxon>Pseudomonadota</taxon>
        <taxon>Betaproteobacteria</taxon>
        <taxon>Burkholderiales</taxon>
        <taxon>Oxalobacteraceae</taxon>
        <taxon>Telluria group</taxon>
        <taxon>Pseudoduganella</taxon>
    </lineage>
</organism>
<evidence type="ECO:0000313" key="4">
    <source>
        <dbReference type="Proteomes" id="UP000448575"/>
    </source>
</evidence>
<keyword evidence="1" id="KW-1133">Transmembrane helix</keyword>
<evidence type="ECO:0000256" key="1">
    <source>
        <dbReference type="SAM" id="Phobius"/>
    </source>
</evidence>
<evidence type="ECO:0000313" key="3">
    <source>
        <dbReference type="EMBL" id="MYN03068.1"/>
    </source>
</evidence>
<keyword evidence="1" id="KW-0812">Transmembrane</keyword>
<comment type="caution">
    <text evidence="3">The sequence shown here is derived from an EMBL/GenBank/DDBJ whole genome shotgun (WGS) entry which is preliminary data.</text>
</comment>
<proteinExistence type="predicted"/>
<keyword evidence="1" id="KW-0472">Membrane</keyword>
<dbReference type="Proteomes" id="UP000448575">
    <property type="component" value="Unassembled WGS sequence"/>
</dbReference>
<evidence type="ECO:0000259" key="2">
    <source>
        <dbReference type="Pfam" id="PF07811"/>
    </source>
</evidence>
<dbReference type="AlphaFoldDB" id="A0A6N9HHI4"/>
<name>A0A6N9HHI4_9BURK</name>
<gene>
    <name evidence="3" type="ORF">GTP41_13240</name>
</gene>
<reference evidence="3 4" key="1">
    <citation type="submission" date="2019-12" db="EMBL/GenBank/DDBJ databases">
        <title>Novel species isolated from a subtropical stream in China.</title>
        <authorList>
            <person name="Lu H."/>
        </authorList>
    </citation>
    <scope>NUCLEOTIDE SEQUENCE [LARGE SCALE GENOMIC DNA]</scope>
    <source>
        <strain evidence="3 4">DS3</strain>
    </source>
</reference>
<dbReference type="Pfam" id="PF07811">
    <property type="entry name" value="TadE"/>
    <property type="match status" value="1"/>
</dbReference>
<keyword evidence="4" id="KW-1185">Reference proteome</keyword>
<dbReference type="RefSeq" id="WP_161026045.1">
    <property type="nucleotide sequence ID" value="NZ_WWCJ01000008.1"/>
</dbReference>